<comment type="caution">
    <text evidence="1">The sequence shown here is derived from an EMBL/GenBank/DDBJ whole genome shotgun (WGS) entry which is preliminary data.</text>
</comment>
<proteinExistence type="predicted"/>
<protein>
    <submittedName>
        <fullName evidence="1">DNA-binding protein</fullName>
    </submittedName>
</protein>
<dbReference type="EMBL" id="JAJJVO010000043">
    <property type="protein sequence ID" value="MCC9273182.1"/>
    <property type="molecule type" value="Genomic_DNA"/>
</dbReference>
<evidence type="ECO:0000313" key="2">
    <source>
        <dbReference type="Proteomes" id="UP000813384"/>
    </source>
</evidence>
<reference evidence="1" key="1">
    <citation type="journal article" date="2021" name="PeerJ">
        <title>Extensive microbial diversity within the chicken gut microbiome revealed by metagenomics and culture.</title>
        <authorList>
            <person name="Gilroy R."/>
            <person name="Ravi A."/>
            <person name="Getino M."/>
            <person name="Pursley I."/>
            <person name="Horton D.L."/>
            <person name="Alikhan N.F."/>
            <person name="Baker D."/>
            <person name="Gharbi K."/>
            <person name="Hall N."/>
            <person name="Watson M."/>
            <person name="Adriaenssens E.M."/>
            <person name="Foster-Nyarko E."/>
            <person name="Jarju S."/>
            <person name="Secka A."/>
            <person name="Antonio M."/>
            <person name="Oren A."/>
            <person name="Chaudhuri R.R."/>
            <person name="La Ragione R."/>
            <person name="Hildebrand F."/>
            <person name="Pallen M.J."/>
        </authorList>
    </citation>
    <scope>NUCLEOTIDE SEQUENCE</scope>
    <source>
        <strain evidence="1">150</strain>
    </source>
</reference>
<organism evidence="1 2">
    <name type="scientific">Enterococcus aquimarinus</name>
    <dbReference type="NCBI Taxonomy" id="328396"/>
    <lineage>
        <taxon>Bacteria</taxon>
        <taxon>Bacillati</taxon>
        <taxon>Bacillota</taxon>
        <taxon>Bacilli</taxon>
        <taxon>Lactobacillales</taxon>
        <taxon>Enterococcaceae</taxon>
        <taxon>Enterococcus</taxon>
    </lineage>
</organism>
<dbReference type="GO" id="GO:0003677">
    <property type="term" value="F:DNA binding"/>
    <property type="evidence" value="ECO:0007669"/>
    <property type="project" value="UniProtKB-KW"/>
</dbReference>
<name>A0A9E4DRF8_9ENTE</name>
<accession>A0A9E4DRF8</accession>
<sequence length="93" mass="10802">MKLSVDSIDLSQEAFKPVIELIGQSIREAFEIEQRRKELPLVMNKKQACEYLNISYNTLMTVYVPNGLKISVVDGIVRIRKEACDEFMKRHEI</sequence>
<dbReference type="Proteomes" id="UP000813384">
    <property type="component" value="Unassembled WGS sequence"/>
</dbReference>
<keyword evidence="1" id="KW-0238">DNA-binding</keyword>
<gene>
    <name evidence="1" type="ORF">K8V42_02705</name>
</gene>
<dbReference type="AlphaFoldDB" id="A0A9E4DRF8"/>
<reference evidence="1" key="2">
    <citation type="submission" date="2021-11" db="EMBL/GenBank/DDBJ databases">
        <authorList>
            <person name="Gilroy R."/>
        </authorList>
    </citation>
    <scope>NUCLEOTIDE SEQUENCE</scope>
    <source>
        <strain evidence="1">150</strain>
    </source>
</reference>
<evidence type="ECO:0000313" key="1">
    <source>
        <dbReference type="EMBL" id="MCC9273182.1"/>
    </source>
</evidence>